<keyword evidence="2" id="KW-1185">Reference proteome</keyword>
<proteinExistence type="predicted"/>
<protein>
    <submittedName>
        <fullName evidence="1">Uncharacterized protein</fullName>
    </submittedName>
</protein>
<accession>A0A402D418</accession>
<dbReference type="AlphaFoldDB" id="A0A402D418"/>
<dbReference type="KEGG" id="ccot:CCAX7_17220"/>
<dbReference type="RefSeq" id="WP_125206275.1">
    <property type="nucleotide sequence ID" value="NZ_AP025739.1"/>
</dbReference>
<dbReference type="OrthoDB" id="2987435at2"/>
<dbReference type="EMBL" id="AP025739">
    <property type="protein sequence ID" value="BDI29671.1"/>
    <property type="molecule type" value="Genomic_DNA"/>
</dbReference>
<evidence type="ECO:0000313" key="2">
    <source>
        <dbReference type="Proteomes" id="UP000287394"/>
    </source>
</evidence>
<evidence type="ECO:0000313" key="1">
    <source>
        <dbReference type="EMBL" id="BDI29671.1"/>
    </source>
</evidence>
<dbReference type="Proteomes" id="UP000287394">
    <property type="component" value="Chromosome"/>
</dbReference>
<gene>
    <name evidence="1" type="ORF">CCAX7_17220</name>
</gene>
<reference evidence="1 2" key="1">
    <citation type="journal article" date="2019" name="Int. J. Syst. Evol. Microbiol.">
        <title>Capsulimonas corticalis gen. nov., sp. nov., an aerobic capsulated bacterium, of a novel bacterial order, Capsulimonadales ord. nov., of the class Armatimonadia of the phylum Armatimonadetes.</title>
        <authorList>
            <person name="Li J."/>
            <person name="Kudo C."/>
            <person name="Tonouchi A."/>
        </authorList>
    </citation>
    <scope>NUCLEOTIDE SEQUENCE [LARGE SCALE GENOMIC DNA]</scope>
    <source>
        <strain evidence="1 2">AX-7</strain>
    </source>
</reference>
<sequence>MPDANGTKFQTTLVELGIRRVICVDDVYDNRFDIESIVAWSSSSANKTFMAAVLEKLDCNIDLSSETAIPELRQAIIDNTINSAEIQASIDRQRLKKNAPGSLNENEIQILTDRSVLSRLDGILLGFPDFQRLSPRQWIENKDDILNSLDKINTLFIFDENLGLGVPSGSDFIREITILNSGNNALFGLLSYTIIPGTEHDITRKFQQDNIAATAIPKRDLSNTTGVEKLQLRLRAAVLWRESKDLRVTCQNAIQSASLTAYERVNDLTTLEFDEVVFQSSYYEGVHEMDTLVRIYTNAFAASLREKLRSNTNALNNIDNLRSFRGDQDKLDSAGSTAWKLQREEYYDAGEYINSCKMPPEPGDIYTLYDEHGVPREYILIAPPCDLMIRSSSGNRKDGIISCLLCQILTNKPDDNKTKETFQLEYYARENGSPAWVYFANSITLDLWLLDLCATNSSGEAHIFLDGTIPKHLSDGWKKYFVGYLVPKCKKLVLGWNSWLALPKTVRTQTGVRPAHGVVLNSTFQLKLKITKKYNKAVINLGVKREKRIAPILQSELIRSYSDYLARPARPHSLDLSSSIHS</sequence>
<name>A0A402D418_9BACT</name>
<organism evidence="1 2">
    <name type="scientific">Capsulimonas corticalis</name>
    <dbReference type="NCBI Taxonomy" id="2219043"/>
    <lineage>
        <taxon>Bacteria</taxon>
        <taxon>Bacillati</taxon>
        <taxon>Armatimonadota</taxon>
        <taxon>Armatimonadia</taxon>
        <taxon>Capsulimonadales</taxon>
        <taxon>Capsulimonadaceae</taxon>
        <taxon>Capsulimonas</taxon>
    </lineage>
</organism>